<evidence type="ECO:0000313" key="2">
    <source>
        <dbReference type="Proteomes" id="UP001153555"/>
    </source>
</evidence>
<gene>
    <name evidence="1" type="ORF">SHERM_29051</name>
</gene>
<feature type="non-terminal residue" evidence="1">
    <location>
        <position position="309"/>
    </location>
</feature>
<organism evidence="1 2">
    <name type="scientific">Striga hermonthica</name>
    <name type="common">Purple witchweed</name>
    <name type="synonym">Buchnera hermonthica</name>
    <dbReference type="NCBI Taxonomy" id="68872"/>
    <lineage>
        <taxon>Eukaryota</taxon>
        <taxon>Viridiplantae</taxon>
        <taxon>Streptophyta</taxon>
        <taxon>Embryophyta</taxon>
        <taxon>Tracheophyta</taxon>
        <taxon>Spermatophyta</taxon>
        <taxon>Magnoliopsida</taxon>
        <taxon>eudicotyledons</taxon>
        <taxon>Gunneridae</taxon>
        <taxon>Pentapetalae</taxon>
        <taxon>asterids</taxon>
        <taxon>lamiids</taxon>
        <taxon>Lamiales</taxon>
        <taxon>Orobanchaceae</taxon>
        <taxon>Buchnereae</taxon>
        <taxon>Striga</taxon>
    </lineage>
</organism>
<protein>
    <submittedName>
        <fullName evidence="1">Uncharacterized protein</fullName>
    </submittedName>
</protein>
<dbReference type="AlphaFoldDB" id="A0A9N7NG21"/>
<dbReference type="EMBL" id="CACSLK010027842">
    <property type="protein sequence ID" value="CAA0833795.1"/>
    <property type="molecule type" value="Genomic_DNA"/>
</dbReference>
<proteinExistence type="predicted"/>
<name>A0A9N7NG21_STRHE</name>
<dbReference type="Proteomes" id="UP001153555">
    <property type="component" value="Unassembled WGS sequence"/>
</dbReference>
<comment type="caution">
    <text evidence="1">The sequence shown here is derived from an EMBL/GenBank/DDBJ whole genome shotgun (WGS) entry which is preliminary data.</text>
</comment>
<reference evidence="1" key="1">
    <citation type="submission" date="2019-12" db="EMBL/GenBank/DDBJ databases">
        <authorList>
            <person name="Scholes J."/>
        </authorList>
    </citation>
    <scope>NUCLEOTIDE SEQUENCE</scope>
</reference>
<feature type="non-terminal residue" evidence="1">
    <location>
        <position position="1"/>
    </location>
</feature>
<sequence length="309" mass="34624">TKDFGLLTFPPLGMFRKHCGRPARRRGCCRPHAHPWECSENKRPSPIPWSGCSQNEGLCSSHLPTPRDVSKTLWSSNPEAWTLSTTCPPLGVFRKQATFAHPLVGSYLQPAQYNPVGHIHLPIGLRVGDRGKVLLNSHLLAPRPNPLASELRSIIRYQNFGNPEPTAIVVVQKFDYFLLSDPGQWFSFHPLRKVVDRHDQEFSLPCCLRHWPHQVDSPLREQNWCTHGGHCLSGLVDKRAVFLTLQASFGHLLGIRLHCRPEIPCSQNLCHNGSSLAVVAAASLVHLSEDILAFFLSHTSQMRPCVQSL</sequence>
<evidence type="ECO:0000313" key="1">
    <source>
        <dbReference type="EMBL" id="CAA0833795.1"/>
    </source>
</evidence>
<accession>A0A9N7NG21</accession>
<keyword evidence="2" id="KW-1185">Reference proteome</keyword>